<proteinExistence type="predicted"/>
<accession>A0ABU2H4J5</accession>
<keyword evidence="2" id="KW-0723">Serine/threonine-protein kinase</keyword>
<sequence length="558" mass="58692">MWIPRRNRGPGRRSRNGVSEPGIPGFHQARILSAGRESTVYRALRDGSDTPVVLKICRNQPAQAYPHEFDVWWGLANRPGIAPLLELDVTESGTPYAVMEEYSGSYREQLRQGPLPVDEVLSVGITVAQALTMLHAEGYLHHDVTPENILRGPGGPLLTDFGSALPLHSPFPPVSVDATTIRQLPPEALVNGAPTPASDVYRLGVTLWTLLTGHAPFDRKGQRPLSVEDYRAGMLTQLPPASSRTDTPEWLQLILVHALAPRPEERCATPEALGAALQNATPNPVATTAQYTIPELPPGAVPRAYAAPDPPPAAAPEPDSGRGPESPPPGQDTDASGSAPPPDGYTQDPPDSPAATATPPPASTTPAGGTPLDTSAHEPARGWGRRLVPMALAALVLTVVGVGALLLGRTIGVPFATAGSTEEPRPSPTTTSDPTTPSGEATDLLDEETADTDQAPSGVDLDDGGISVRLSWTDNTSGEDAHHVVGGPEDQPVASMARADPGENRVEIIGLNTEVDYCFTVVALVDPETTAPGPQVCTERATETTDSPESPSPNTPRE</sequence>
<dbReference type="EMBL" id="JAVLVT010000003">
    <property type="protein sequence ID" value="MDS1270221.1"/>
    <property type="molecule type" value="Genomic_DNA"/>
</dbReference>
<keyword evidence="6" id="KW-0067">ATP-binding</keyword>
<keyword evidence="5 9" id="KW-0418">Kinase</keyword>
<feature type="compositionally biased region" description="Basic residues" evidence="7">
    <location>
        <begin position="1"/>
        <end position="15"/>
    </location>
</feature>
<dbReference type="EC" id="2.7.11.1" evidence="1"/>
<comment type="caution">
    <text evidence="9">The sequence shown here is derived from an EMBL/GenBank/DDBJ whole genome shotgun (WGS) entry which is preliminary data.</text>
</comment>
<evidence type="ECO:0000256" key="6">
    <source>
        <dbReference type="ARBA" id="ARBA00022840"/>
    </source>
</evidence>
<keyword evidence="4" id="KW-0547">Nucleotide-binding</keyword>
<dbReference type="PANTHER" id="PTHR43289">
    <property type="entry name" value="MITOGEN-ACTIVATED PROTEIN KINASE KINASE KINASE 20-RELATED"/>
    <property type="match status" value="1"/>
</dbReference>
<feature type="compositionally biased region" description="Low complexity" evidence="7">
    <location>
        <begin position="428"/>
        <end position="442"/>
    </location>
</feature>
<evidence type="ECO:0000256" key="2">
    <source>
        <dbReference type="ARBA" id="ARBA00022527"/>
    </source>
</evidence>
<dbReference type="InterPro" id="IPR011009">
    <property type="entry name" value="Kinase-like_dom_sf"/>
</dbReference>
<feature type="domain" description="Protein kinase" evidence="8">
    <location>
        <begin position="26"/>
        <end position="286"/>
    </location>
</feature>
<feature type="region of interest" description="Disordered" evidence="7">
    <location>
        <begin position="294"/>
        <end position="379"/>
    </location>
</feature>
<dbReference type="Proteomes" id="UP001250214">
    <property type="component" value="Unassembled WGS sequence"/>
</dbReference>
<keyword evidence="10" id="KW-1185">Reference proteome</keyword>
<evidence type="ECO:0000313" key="9">
    <source>
        <dbReference type="EMBL" id="MDS1270221.1"/>
    </source>
</evidence>
<dbReference type="SUPFAM" id="SSF56112">
    <property type="entry name" value="Protein kinase-like (PK-like)"/>
    <property type="match status" value="1"/>
</dbReference>
<dbReference type="RefSeq" id="WP_310911752.1">
    <property type="nucleotide sequence ID" value="NZ_JAVLVT010000003.1"/>
</dbReference>
<dbReference type="PROSITE" id="PS50011">
    <property type="entry name" value="PROTEIN_KINASE_DOM"/>
    <property type="match status" value="1"/>
</dbReference>
<dbReference type="InterPro" id="IPR000719">
    <property type="entry name" value="Prot_kinase_dom"/>
</dbReference>
<evidence type="ECO:0000256" key="3">
    <source>
        <dbReference type="ARBA" id="ARBA00022679"/>
    </source>
</evidence>
<feature type="region of interest" description="Disordered" evidence="7">
    <location>
        <begin position="416"/>
        <end position="465"/>
    </location>
</feature>
<name>A0ABU2H4J5_9ACTN</name>
<protein>
    <recommendedName>
        <fullName evidence="1">non-specific serine/threonine protein kinase</fullName>
        <ecNumber evidence="1">2.7.11.1</ecNumber>
    </recommendedName>
</protein>
<keyword evidence="3 9" id="KW-0808">Transferase</keyword>
<evidence type="ECO:0000256" key="5">
    <source>
        <dbReference type="ARBA" id="ARBA00022777"/>
    </source>
</evidence>
<reference evidence="10" key="1">
    <citation type="submission" date="2023-07" db="EMBL/GenBank/DDBJ databases">
        <title>Novel species in the genus Lipingzhangella isolated from Sambhar Salt Lake.</title>
        <authorList>
            <person name="Jiya N."/>
            <person name="Kajale S."/>
            <person name="Sharma A."/>
        </authorList>
    </citation>
    <scope>NUCLEOTIDE SEQUENCE [LARGE SCALE GENOMIC DNA]</scope>
    <source>
        <strain evidence="10">LS1_29</strain>
    </source>
</reference>
<dbReference type="PANTHER" id="PTHR43289:SF6">
    <property type="entry name" value="SERINE_THREONINE-PROTEIN KINASE NEKL-3"/>
    <property type="match status" value="1"/>
</dbReference>
<evidence type="ECO:0000313" key="10">
    <source>
        <dbReference type="Proteomes" id="UP001250214"/>
    </source>
</evidence>
<gene>
    <name evidence="9" type="ORF">RIF23_07930</name>
</gene>
<evidence type="ECO:0000256" key="7">
    <source>
        <dbReference type="SAM" id="MobiDB-lite"/>
    </source>
</evidence>
<dbReference type="Pfam" id="PF00069">
    <property type="entry name" value="Pkinase"/>
    <property type="match status" value="1"/>
</dbReference>
<evidence type="ECO:0000259" key="8">
    <source>
        <dbReference type="PROSITE" id="PS50011"/>
    </source>
</evidence>
<dbReference type="Gene3D" id="1.10.510.10">
    <property type="entry name" value="Transferase(Phosphotransferase) domain 1"/>
    <property type="match status" value="1"/>
</dbReference>
<evidence type="ECO:0000256" key="1">
    <source>
        <dbReference type="ARBA" id="ARBA00012513"/>
    </source>
</evidence>
<organism evidence="9 10">
    <name type="scientific">Lipingzhangella rawalii</name>
    <dbReference type="NCBI Taxonomy" id="2055835"/>
    <lineage>
        <taxon>Bacteria</taxon>
        <taxon>Bacillati</taxon>
        <taxon>Actinomycetota</taxon>
        <taxon>Actinomycetes</taxon>
        <taxon>Streptosporangiales</taxon>
        <taxon>Nocardiopsidaceae</taxon>
        <taxon>Lipingzhangella</taxon>
    </lineage>
</organism>
<dbReference type="GO" id="GO:0004674">
    <property type="term" value="F:protein serine/threonine kinase activity"/>
    <property type="evidence" value="ECO:0007669"/>
    <property type="project" value="UniProtKB-EC"/>
</dbReference>
<feature type="region of interest" description="Disordered" evidence="7">
    <location>
        <begin position="527"/>
        <end position="558"/>
    </location>
</feature>
<dbReference type="CDD" id="cd14014">
    <property type="entry name" value="STKc_PknB_like"/>
    <property type="match status" value="1"/>
</dbReference>
<evidence type="ECO:0000256" key="4">
    <source>
        <dbReference type="ARBA" id="ARBA00022741"/>
    </source>
</evidence>
<feature type="region of interest" description="Disordered" evidence="7">
    <location>
        <begin position="1"/>
        <end position="24"/>
    </location>
</feature>